<dbReference type="AlphaFoldDB" id="A0A2H0TQZ4"/>
<organism evidence="1 2">
    <name type="scientific">Candidatus Magasanikbacteria bacterium CG10_big_fil_rev_8_21_14_0_10_47_10</name>
    <dbReference type="NCBI Taxonomy" id="1974652"/>
    <lineage>
        <taxon>Bacteria</taxon>
        <taxon>Candidatus Magasanikiibacteriota</taxon>
    </lineage>
</organism>
<reference evidence="2" key="1">
    <citation type="submission" date="2017-09" db="EMBL/GenBank/DDBJ databases">
        <title>Depth-based differentiation of microbial function through sediment-hosted aquifers and enrichment of novel symbionts in the deep terrestrial subsurface.</title>
        <authorList>
            <person name="Probst A.J."/>
            <person name="Ladd B."/>
            <person name="Jarett J.K."/>
            <person name="Geller-Mcgrath D.E."/>
            <person name="Sieber C.M.K."/>
            <person name="Emerson J.B."/>
            <person name="Anantharaman K."/>
            <person name="Thomas B.C."/>
            <person name="Malmstrom R."/>
            <person name="Stieglmeier M."/>
            <person name="Klingl A."/>
            <person name="Woyke T."/>
            <person name="Ryan C.M."/>
            <person name="Banfield J.F."/>
        </authorList>
    </citation>
    <scope>NUCLEOTIDE SEQUENCE [LARGE SCALE GENOMIC DNA]</scope>
</reference>
<protein>
    <submittedName>
        <fullName evidence="1">Uncharacterized protein</fullName>
    </submittedName>
</protein>
<comment type="caution">
    <text evidence="1">The sequence shown here is derived from an EMBL/GenBank/DDBJ whole genome shotgun (WGS) entry which is preliminary data.</text>
</comment>
<evidence type="ECO:0000313" key="1">
    <source>
        <dbReference type="EMBL" id="PIR74559.1"/>
    </source>
</evidence>
<dbReference type="Proteomes" id="UP000230154">
    <property type="component" value="Unassembled WGS sequence"/>
</dbReference>
<evidence type="ECO:0000313" key="2">
    <source>
        <dbReference type="Proteomes" id="UP000230154"/>
    </source>
</evidence>
<proteinExistence type="predicted"/>
<dbReference type="EMBL" id="PFCB01000016">
    <property type="protein sequence ID" value="PIR74559.1"/>
    <property type="molecule type" value="Genomic_DNA"/>
</dbReference>
<gene>
    <name evidence="1" type="ORF">COU35_01615</name>
</gene>
<sequence>MAQTQVDFLGEYIVQLLQENDMKLSEEQMNFYVPQLLSQLEQRIGIELLPTLDTEKMDAFSQLLDRPAATTEEWQEFWYMAVPNFDEKIKMILLSFAEDVKRLLAK</sequence>
<accession>A0A2H0TQZ4</accession>
<name>A0A2H0TQZ4_9BACT</name>